<dbReference type="Proteomes" id="UP001383192">
    <property type="component" value="Unassembled WGS sequence"/>
</dbReference>
<protein>
    <recommendedName>
        <fullName evidence="6">Major facilitator superfamily (MFS) profile domain-containing protein</fullName>
    </recommendedName>
</protein>
<dbReference type="SUPFAM" id="SSF103473">
    <property type="entry name" value="MFS general substrate transporter"/>
    <property type="match status" value="1"/>
</dbReference>
<keyword evidence="3" id="KW-0472">Membrane</keyword>
<keyword evidence="3" id="KW-0812">Transmembrane</keyword>
<dbReference type="EMBL" id="JAYKXP010000076">
    <property type="protein sequence ID" value="KAK7030417.1"/>
    <property type="molecule type" value="Genomic_DNA"/>
</dbReference>
<comment type="subcellular location">
    <subcellularLocation>
        <location evidence="1">Membrane</location>
        <topology evidence="1">Multi-pass membrane protein</topology>
    </subcellularLocation>
</comment>
<dbReference type="PANTHER" id="PTHR11360:SF234">
    <property type="entry name" value="MFS-TYPE TRANSPORTER DBAD-RELATED"/>
    <property type="match status" value="1"/>
</dbReference>
<dbReference type="GO" id="GO:0022857">
    <property type="term" value="F:transmembrane transporter activity"/>
    <property type="evidence" value="ECO:0007669"/>
    <property type="project" value="InterPro"/>
</dbReference>
<feature type="transmembrane region" description="Helical" evidence="3">
    <location>
        <begin position="357"/>
        <end position="376"/>
    </location>
</feature>
<keyword evidence="5" id="KW-1185">Reference proteome</keyword>
<evidence type="ECO:0000256" key="2">
    <source>
        <dbReference type="ARBA" id="ARBA00006727"/>
    </source>
</evidence>
<proteinExistence type="inferred from homology"/>
<dbReference type="PANTHER" id="PTHR11360">
    <property type="entry name" value="MONOCARBOXYLATE TRANSPORTER"/>
    <property type="match status" value="1"/>
</dbReference>
<evidence type="ECO:0000256" key="1">
    <source>
        <dbReference type="ARBA" id="ARBA00004141"/>
    </source>
</evidence>
<feature type="transmembrane region" description="Helical" evidence="3">
    <location>
        <begin position="448"/>
        <end position="471"/>
    </location>
</feature>
<feature type="transmembrane region" description="Helical" evidence="3">
    <location>
        <begin position="382"/>
        <end position="402"/>
    </location>
</feature>
<reference evidence="4 5" key="1">
    <citation type="submission" date="2024-01" db="EMBL/GenBank/DDBJ databases">
        <title>A draft genome for a cacao thread blight-causing isolate of Paramarasmius palmivorus.</title>
        <authorList>
            <person name="Baruah I.K."/>
            <person name="Bukari Y."/>
            <person name="Amoako-Attah I."/>
            <person name="Meinhardt L.W."/>
            <person name="Bailey B.A."/>
            <person name="Cohen S.P."/>
        </authorList>
    </citation>
    <scope>NUCLEOTIDE SEQUENCE [LARGE SCALE GENOMIC DNA]</scope>
    <source>
        <strain evidence="4 5">GH-12</strain>
    </source>
</reference>
<feature type="transmembrane region" description="Helical" evidence="3">
    <location>
        <begin position="328"/>
        <end position="350"/>
    </location>
</feature>
<feature type="transmembrane region" description="Helical" evidence="3">
    <location>
        <begin position="294"/>
        <end position="316"/>
    </location>
</feature>
<dbReference type="Gene3D" id="1.20.1250.20">
    <property type="entry name" value="MFS general substrate transporter like domains"/>
    <property type="match status" value="2"/>
</dbReference>
<dbReference type="InterPro" id="IPR011701">
    <property type="entry name" value="MFS"/>
</dbReference>
<dbReference type="InterPro" id="IPR036259">
    <property type="entry name" value="MFS_trans_sf"/>
</dbReference>
<evidence type="ECO:0000256" key="3">
    <source>
        <dbReference type="SAM" id="Phobius"/>
    </source>
</evidence>
<feature type="transmembrane region" description="Helical" evidence="3">
    <location>
        <begin position="90"/>
        <end position="110"/>
    </location>
</feature>
<dbReference type="Pfam" id="PF07690">
    <property type="entry name" value="MFS_1"/>
    <property type="match status" value="1"/>
</dbReference>
<comment type="similarity">
    <text evidence="2">Belongs to the major facilitator superfamily. Monocarboxylate porter (TC 2.A.1.13) family.</text>
</comment>
<feature type="transmembrane region" description="Helical" evidence="3">
    <location>
        <begin position="217"/>
        <end position="237"/>
    </location>
</feature>
<comment type="caution">
    <text evidence="4">The sequence shown here is derived from an EMBL/GenBank/DDBJ whole genome shotgun (WGS) entry which is preliminary data.</text>
</comment>
<feature type="transmembrane region" description="Helical" evidence="3">
    <location>
        <begin position="249"/>
        <end position="269"/>
    </location>
</feature>
<accession>A0AAW0BV01</accession>
<name>A0AAW0BV01_9AGAR</name>
<evidence type="ECO:0000313" key="4">
    <source>
        <dbReference type="EMBL" id="KAK7030417.1"/>
    </source>
</evidence>
<feature type="transmembrane region" description="Helical" evidence="3">
    <location>
        <begin position="414"/>
        <end position="436"/>
    </location>
</feature>
<evidence type="ECO:0000313" key="5">
    <source>
        <dbReference type="Proteomes" id="UP001383192"/>
    </source>
</evidence>
<feature type="transmembrane region" description="Helical" evidence="3">
    <location>
        <begin position="156"/>
        <end position="176"/>
    </location>
</feature>
<keyword evidence="3" id="KW-1133">Transmembrane helix</keyword>
<sequence length="478" mass="51298">MEPISTLTFHWHNSYMQQPNPKSSPKSAETIYSDSILVEGSTDAGHDAKQKVEETLNDNACHTTIPSAPHEKSMPTGSTTDIVPEGGLRAWLVVLGGACCHFATYGYGGTWGVFQAYYQHTFLEEMSPSAISWIGSIQHATAVIPYLILGHFFDKGYFHSTFIAASVLLVVATMLVAECTSYWQFMLCQGIITGLCVGIICTPVSPIITQWFREKRALALSLSALGTALGGTMFPIVARQLLPLVGFQWTIRVMGVIISITLLLGNLTIRRRLPPAEDTPSPLITFAPLKHRAFLAYCSASICLYFGIRAFTTYVASAAVSKGIPEDFAFYLVSITNGISGVGKISAGFLSLRTGILNYMIATLIATTIVIIGWPTAATQPALIAIAVLFGFTSGGYSALTYPPVIELGDPKHLFGRLGLLSLSIAIGGLSGPPIAGEIHKIAGLQVMGFYAGGWILLGVGLLLFMTYSLLGKVWGKV</sequence>
<feature type="transmembrane region" description="Helical" evidence="3">
    <location>
        <begin position="130"/>
        <end position="149"/>
    </location>
</feature>
<dbReference type="AlphaFoldDB" id="A0AAW0BV01"/>
<evidence type="ECO:0008006" key="6">
    <source>
        <dbReference type="Google" id="ProtNLM"/>
    </source>
</evidence>
<feature type="transmembrane region" description="Helical" evidence="3">
    <location>
        <begin position="182"/>
        <end position="205"/>
    </location>
</feature>
<dbReference type="CDD" id="cd17352">
    <property type="entry name" value="MFS_MCT_SLC16"/>
    <property type="match status" value="1"/>
</dbReference>
<gene>
    <name evidence="4" type="ORF">VNI00_014161</name>
</gene>
<dbReference type="InterPro" id="IPR050327">
    <property type="entry name" value="Proton-linked_MCT"/>
</dbReference>
<dbReference type="GO" id="GO:0016020">
    <property type="term" value="C:membrane"/>
    <property type="evidence" value="ECO:0007669"/>
    <property type="project" value="UniProtKB-SubCell"/>
</dbReference>
<organism evidence="4 5">
    <name type="scientific">Paramarasmius palmivorus</name>
    <dbReference type="NCBI Taxonomy" id="297713"/>
    <lineage>
        <taxon>Eukaryota</taxon>
        <taxon>Fungi</taxon>
        <taxon>Dikarya</taxon>
        <taxon>Basidiomycota</taxon>
        <taxon>Agaricomycotina</taxon>
        <taxon>Agaricomycetes</taxon>
        <taxon>Agaricomycetidae</taxon>
        <taxon>Agaricales</taxon>
        <taxon>Marasmiineae</taxon>
        <taxon>Marasmiaceae</taxon>
        <taxon>Paramarasmius</taxon>
    </lineage>
</organism>